<protein>
    <submittedName>
        <fullName evidence="1">Uncharacterized protein</fullName>
    </submittedName>
</protein>
<dbReference type="EMBL" id="BARW01016481">
    <property type="protein sequence ID" value="GAI91550.1"/>
    <property type="molecule type" value="Genomic_DNA"/>
</dbReference>
<gene>
    <name evidence="1" type="ORF">S12H4_28693</name>
</gene>
<reference evidence="1" key="1">
    <citation type="journal article" date="2014" name="Front. Microbiol.">
        <title>High frequency of phylogenetically diverse reductive dehalogenase-homologous genes in deep subseafloor sedimentary metagenomes.</title>
        <authorList>
            <person name="Kawai M."/>
            <person name="Futagami T."/>
            <person name="Toyoda A."/>
            <person name="Takaki Y."/>
            <person name="Nishi S."/>
            <person name="Hori S."/>
            <person name="Arai W."/>
            <person name="Tsubouchi T."/>
            <person name="Morono Y."/>
            <person name="Uchiyama I."/>
            <person name="Ito T."/>
            <person name="Fujiyama A."/>
            <person name="Inagaki F."/>
            <person name="Takami H."/>
        </authorList>
    </citation>
    <scope>NUCLEOTIDE SEQUENCE</scope>
    <source>
        <strain evidence="1">Expedition CK06-06</strain>
    </source>
</reference>
<name>X1TVH4_9ZZZZ</name>
<dbReference type="AlphaFoldDB" id="X1TVH4"/>
<evidence type="ECO:0000313" key="1">
    <source>
        <dbReference type="EMBL" id="GAI91550.1"/>
    </source>
</evidence>
<feature type="non-terminal residue" evidence="1">
    <location>
        <position position="61"/>
    </location>
</feature>
<comment type="caution">
    <text evidence="1">The sequence shown here is derived from an EMBL/GenBank/DDBJ whole genome shotgun (WGS) entry which is preliminary data.</text>
</comment>
<proteinExistence type="predicted"/>
<organism evidence="1">
    <name type="scientific">marine sediment metagenome</name>
    <dbReference type="NCBI Taxonomy" id="412755"/>
    <lineage>
        <taxon>unclassified sequences</taxon>
        <taxon>metagenomes</taxon>
        <taxon>ecological metagenomes</taxon>
    </lineage>
</organism>
<sequence>MNSGIVVTPSKDLTQVEKKINECRRKCVNAGITFTRQTKDNLMMFPINVRGLVPEHDLIVP</sequence>
<accession>X1TVH4</accession>